<feature type="region of interest" description="Disordered" evidence="6">
    <location>
        <begin position="165"/>
        <end position="211"/>
    </location>
</feature>
<name>A0A8S4BW38_9TELE</name>
<dbReference type="Proteomes" id="UP000677803">
    <property type="component" value="Unassembled WGS sequence"/>
</dbReference>
<dbReference type="InterPro" id="IPR036236">
    <property type="entry name" value="Znf_C2H2_sf"/>
</dbReference>
<dbReference type="EMBL" id="CAJRST010038888">
    <property type="protein sequence ID" value="CAG6015719.1"/>
    <property type="molecule type" value="Genomic_DNA"/>
</dbReference>
<feature type="compositionally biased region" description="Low complexity" evidence="6">
    <location>
        <begin position="173"/>
        <end position="210"/>
    </location>
</feature>
<feature type="domain" description="C2H2-type" evidence="7">
    <location>
        <begin position="21"/>
        <end position="43"/>
    </location>
</feature>
<dbReference type="Pfam" id="PF00096">
    <property type="entry name" value="zf-C2H2"/>
    <property type="match status" value="1"/>
</dbReference>
<evidence type="ECO:0000256" key="5">
    <source>
        <dbReference type="PROSITE-ProRule" id="PRU00042"/>
    </source>
</evidence>
<dbReference type="OrthoDB" id="10069600at2759"/>
<evidence type="ECO:0000256" key="2">
    <source>
        <dbReference type="ARBA" id="ARBA00022737"/>
    </source>
</evidence>
<evidence type="ECO:0000259" key="7">
    <source>
        <dbReference type="PROSITE" id="PS50157"/>
    </source>
</evidence>
<evidence type="ECO:0000313" key="8">
    <source>
        <dbReference type="EMBL" id="CAG6015719.1"/>
    </source>
</evidence>
<dbReference type="PANTHER" id="PTHR24409">
    <property type="entry name" value="ZINC FINGER PROTEIN 142"/>
    <property type="match status" value="1"/>
</dbReference>
<feature type="domain" description="C2H2-type" evidence="7">
    <location>
        <begin position="377"/>
        <end position="404"/>
    </location>
</feature>
<dbReference type="GO" id="GO:0008270">
    <property type="term" value="F:zinc ion binding"/>
    <property type="evidence" value="ECO:0007669"/>
    <property type="project" value="UniProtKB-KW"/>
</dbReference>
<accession>A0A8S4BW38</accession>
<keyword evidence="4" id="KW-0862">Zinc</keyword>
<organism evidence="8 9">
    <name type="scientific">Menidia menidia</name>
    <name type="common">Atlantic silverside</name>
    <dbReference type="NCBI Taxonomy" id="238744"/>
    <lineage>
        <taxon>Eukaryota</taxon>
        <taxon>Metazoa</taxon>
        <taxon>Chordata</taxon>
        <taxon>Craniata</taxon>
        <taxon>Vertebrata</taxon>
        <taxon>Euteleostomi</taxon>
        <taxon>Actinopterygii</taxon>
        <taxon>Neopterygii</taxon>
        <taxon>Teleostei</taxon>
        <taxon>Neoteleostei</taxon>
        <taxon>Acanthomorphata</taxon>
        <taxon>Ovalentaria</taxon>
        <taxon>Atherinomorphae</taxon>
        <taxon>Atheriniformes</taxon>
        <taxon>Atherinopsidae</taxon>
        <taxon>Menidiinae</taxon>
        <taxon>Menidia</taxon>
    </lineage>
</organism>
<evidence type="ECO:0000256" key="3">
    <source>
        <dbReference type="ARBA" id="ARBA00022771"/>
    </source>
</evidence>
<dbReference type="GO" id="GO:0005634">
    <property type="term" value="C:nucleus"/>
    <property type="evidence" value="ECO:0007669"/>
    <property type="project" value="TreeGrafter"/>
</dbReference>
<proteinExistence type="predicted"/>
<keyword evidence="3 5" id="KW-0863">Zinc-finger</keyword>
<comment type="caution">
    <text evidence="8">The sequence shown here is derived from an EMBL/GenBank/DDBJ whole genome shotgun (WGS) entry which is preliminary data.</text>
</comment>
<keyword evidence="1" id="KW-0479">Metal-binding</keyword>
<protein>
    <submittedName>
        <fullName evidence="8">(Atlantic silverside) hypothetical protein</fullName>
    </submittedName>
</protein>
<evidence type="ECO:0000313" key="9">
    <source>
        <dbReference type="Proteomes" id="UP000677803"/>
    </source>
</evidence>
<dbReference type="SMART" id="SM00355">
    <property type="entry name" value="ZnF_C2H2"/>
    <property type="match status" value="6"/>
</dbReference>
<dbReference type="PROSITE" id="PS50157">
    <property type="entry name" value="ZINC_FINGER_C2H2_2"/>
    <property type="match status" value="3"/>
</dbReference>
<keyword evidence="9" id="KW-1185">Reference proteome</keyword>
<feature type="compositionally biased region" description="Low complexity" evidence="6">
    <location>
        <begin position="259"/>
        <end position="288"/>
    </location>
</feature>
<dbReference type="AlphaFoldDB" id="A0A8S4BW38"/>
<reference evidence="8" key="1">
    <citation type="submission" date="2021-05" db="EMBL/GenBank/DDBJ databases">
        <authorList>
            <person name="Tigano A."/>
        </authorList>
    </citation>
    <scope>NUCLEOTIDE SEQUENCE</scope>
</reference>
<dbReference type="GO" id="GO:0000981">
    <property type="term" value="F:DNA-binding transcription factor activity, RNA polymerase II-specific"/>
    <property type="evidence" value="ECO:0007669"/>
    <property type="project" value="TreeGrafter"/>
</dbReference>
<dbReference type="PANTHER" id="PTHR24409:SF295">
    <property type="entry name" value="AZ2-RELATED"/>
    <property type="match status" value="1"/>
</dbReference>
<sequence length="794" mass="86524">MSDDSSSEEEWCLPTGKVSETKCWECGKPFGNLRNLMKHYKSHNINATCHICKVTFRRLTSLNTHLDNVHSPPFCLVCYQSFSNVLELNKHAESHCKNSVLFESNSSLKNRRQKNGSFSKEVSPQQSTASFHHDSASDLKLHEGIGMELERPGRSVSSMDYVLSEDDDDMETESSSSSSSEGTASNLSSTDTSDSSSTSDSEDSPTTHPSINSEMCEKCVVVQQAINGKLLVDQNSVASQPFIVNSSSPSGSEIPPTPTTSVSSSTSVKQPSSHPSERSSASPAASDPGASAPTILALFENISPYVALMKRLNTKWRSKAPCPCRQCGAILRQPSLIISHRYRHRGHRPHRCQCGRAFKHRLHLLRHCMQHAEATSYICVGCGDTFTGAEVLAQHLKGMSRKRSRSGRIIKTNDKERVILHSGHVPLSAPLAVSIVHLISGLRWRRTSDSSSDVCWKQRLSSSSFCSMDRIRCSSSRYTCKIHKPTPGEGIDSHSDGFQKAPLVSPVLAAVALCQIAQKDARTLAQINKSCKQSAKMHLETGCSHQEKGNGCILQKCSYCGKFGEELWSRSQNTRGTPPWAQITQSDGLQTKLSAPKLSCTPGVAAVLTTEPVRRIAGTAKQPAEDRADISVAHTEENAAKQRMKTTPEEALSSTLLCSRMALCTKYRRRNISIDSSSSMSNRAFPCTSVFASTMTGAKVETSSPSIWVARFPGSDSGTETSAESPQFRLVRPSQLAQSALESARWLWLVISISRAHTSRPPSPLSLSRSSAAPSSACPLFPVMSSQTGEGIVR</sequence>
<feature type="compositionally biased region" description="Polar residues" evidence="6">
    <location>
        <begin position="115"/>
        <end position="130"/>
    </location>
</feature>
<dbReference type="InterPro" id="IPR013087">
    <property type="entry name" value="Znf_C2H2_type"/>
</dbReference>
<evidence type="ECO:0000256" key="4">
    <source>
        <dbReference type="ARBA" id="ARBA00022833"/>
    </source>
</evidence>
<gene>
    <name evidence="8" type="ORF">MMEN_LOCUS19767</name>
</gene>
<dbReference type="SUPFAM" id="SSF57667">
    <property type="entry name" value="beta-beta-alpha zinc fingers"/>
    <property type="match status" value="2"/>
</dbReference>
<feature type="region of interest" description="Disordered" evidence="6">
    <location>
        <begin position="243"/>
        <end position="288"/>
    </location>
</feature>
<dbReference type="Gene3D" id="3.30.160.60">
    <property type="entry name" value="Classic Zinc Finger"/>
    <property type="match status" value="2"/>
</dbReference>
<feature type="region of interest" description="Disordered" evidence="6">
    <location>
        <begin position="107"/>
        <end position="136"/>
    </location>
</feature>
<keyword evidence="2" id="KW-0677">Repeat</keyword>
<dbReference type="PROSITE" id="PS00028">
    <property type="entry name" value="ZINC_FINGER_C2H2_1"/>
    <property type="match status" value="4"/>
</dbReference>
<evidence type="ECO:0000256" key="6">
    <source>
        <dbReference type="SAM" id="MobiDB-lite"/>
    </source>
</evidence>
<dbReference type="GO" id="GO:0000977">
    <property type="term" value="F:RNA polymerase II transcription regulatory region sequence-specific DNA binding"/>
    <property type="evidence" value="ECO:0007669"/>
    <property type="project" value="TreeGrafter"/>
</dbReference>
<evidence type="ECO:0000256" key="1">
    <source>
        <dbReference type="ARBA" id="ARBA00022723"/>
    </source>
</evidence>
<feature type="domain" description="C2H2-type" evidence="7">
    <location>
        <begin position="322"/>
        <end position="349"/>
    </location>
</feature>